<feature type="transmembrane region" description="Helical" evidence="2">
    <location>
        <begin position="16"/>
        <end position="36"/>
    </location>
</feature>
<evidence type="ECO:0000259" key="3">
    <source>
        <dbReference type="PROSITE" id="PS50234"/>
    </source>
</evidence>
<accession>A0ABT0IMD2</accession>
<evidence type="ECO:0000313" key="5">
    <source>
        <dbReference type="Proteomes" id="UP001202827"/>
    </source>
</evidence>
<dbReference type="Pfam" id="PF13400">
    <property type="entry name" value="Tad"/>
    <property type="match status" value="1"/>
</dbReference>
<dbReference type="EMBL" id="JALPRY010000004">
    <property type="protein sequence ID" value="MCK8779039.1"/>
    <property type="molecule type" value="Genomic_DNA"/>
</dbReference>
<proteinExistence type="predicted"/>
<feature type="compositionally biased region" description="Basic and acidic residues" evidence="1">
    <location>
        <begin position="97"/>
        <end position="107"/>
    </location>
</feature>
<dbReference type="Gene3D" id="3.40.50.410">
    <property type="entry name" value="von Willebrand factor, type A domain"/>
    <property type="match status" value="1"/>
</dbReference>
<feature type="compositionally biased region" description="Low complexity" evidence="1">
    <location>
        <begin position="109"/>
        <end position="122"/>
    </location>
</feature>
<sequence>MQSIQFKRLLKDRSGNFGIITAVMLPVMLGLAGIAVDVSHALDQKSRIQALADAATLAVASAMADKGNMSEQEAAALGLKTFISQTLASDGSLTPEQRAEEEKKLRDATTFQTTSTSSNNSDSYDVLMKSTYEIPMNGMSAVVGFKTLKVTVESRASSGREGNALSMYLVLDESGSMAWDTTTIDPVAPSKKVKKQRKEKYPCPDNEAIMCERLVEEYVDAPNYIVKMASLKTAAGVMFDELKKADPNSGLIRVGASSYDDKTKSEQKIEWGTSEVSKYVTKLPAKPDGGTDASGALTNAYAALKAENTREKNAHDAKKNKSFERFIVFMTDGEMTGNGGIWSKKIHDQVMGICEQAKNDKDAGGNPIKIYTIAFMAPAKGKELLEACSSGKEFYYEPNNMTQLVQTFGEIARKAAKTGTRLTN</sequence>
<dbReference type="Pfam" id="PF00092">
    <property type="entry name" value="VWA"/>
    <property type="match status" value="1"/>
</dbReference>
<reference evidence="4 5" key="1">
    <citation type="submission" date="2022-04" db="EMBL/GenBank/DDBJ databases">
        <title>Rhizobium coralii sp. nov., isolated from coral Turbinaria peltata.</title>
        <authorList>
            <person name="Sun H."/>
        </authorList>
    </citation>
    <scope>NUCLEOTIDE SEQUENCE [LARGE SCALE GENOMIC DNA]</scope>
    <source>
        <strain evidence="4 5">NTR19</strain>
    </source>
</reference>
<comment type="caution">
    <text evidence="4">The sequence shown here is derived from an EMBL/GenBank/DDBJ whole genome shotgun (WGS) entry which is preliminary data.</text>
</comment>
<feature type="domain" description="VWFA" evidence="3">
    <location>
        <begin position="166"/>
        <end position="411"/>
    </location>
</feature>
<protein>
    <submittedName>
        <fullName evidence="4">Pilus assembly protein TadG-related protein</fullName>
    </submittedName>
</protein>
<keyword evidence="2" id="KW-0472">Membrane</keyword>
<keyword evidence="2" id="KW-0812">Transmembrane</keyword>
<keyword evidence="2" id="KW-1133">Transmembrane helix</keyword>
<dbReference type="RefSeq" id="WP_248681850.1">
    <property type="nucleotide sequence ID" value="NZ_JALPRY010000004.1"/>
</dbReference>
<dbReference type="PROSITE" id="PS50234">
    <property type="entry name" value="VWFA"/>
    <property type="match status" value="1"/>
</dbReference>
<organism evidence="4 5">
    <name type="scientific">Neorhizobium turbinariae</name>
    <dbReference type="NCBI Taxonomy" id="2937795"/>
    <lineage>
        <taxon>Bacteria</taxon>
        <taxon>Pseudomonadati</taxon>
        <taxon>Pseudomonadota</taxon>
        <taxon>Alphaproteobacteria</taxon>
        <taxon>Hyphomicrobiales</taxon>
        <taxon>Rhizobiaceae</taxon>
        <taxon>Rhizobium/Agrobacterium group</taxon>
        <taxon>Neorhizobium</taxon>
    </lineage>
</organism>
<dbReference type="InterPro" id="IPR036465">
    <property type="entry name" value="vWFA_dom_sf"/>
</dbReference>
<evidence type="ECO:0000256" key="2">
    <source>
        <dbReference type="SAM" id="Phobius"/>
    </source>
</evidence>
<dbReference type="Proteomes" id="UP001202827">
    <property type="component" value="Unassembled WGS sequence"/>
</dbReference>
<feature type="region of interest" description="Disordered" evidence="1">
    <location>
        <begin position="90"/>
        <end position="122"/>
    </location>
</feature>
<evidence type="ECO:0000256" key="1">
    <source>
        <dbReference type="SAM" id="MobiDB-lite"/>
    </source>
</evidence>
<dbReference type="InterPro" id="IPR002035">
    <property type="entry name" value="VWF_A"/>
</dbReference>
<gene>
    <name evidence="4" type="ORF">M0654_03475</name>
</gene>
<dbReference type="InterPro" id="IPR028087">
    <property type="entry name" value="Tad_N"/>
</dbReference>
<name>A0ABT0IMD2_9HYPH</name>
<keyword evidence="5" id="KW-1185">Reference proteome</keyword>
<dbReference type="SUPFAM" id="SSF53300">
    <property type="entry name" value="vWA-like"/>
    <property type="match status" value="1"/>
</dbReference>
<evidence type="ECO:0000313" key="4">
    <source>
        <dbReference type="EMBL" id="MCK8779039.1"/>
    </source>
</evidence>